<feature type="domain" description="Phospholipase D N-terminal" evidence="3">
    <location>
        <begin position="58"/>
        <end position="146"/>
    </location>
</feature>
<organism evidence="4 5">
    <name type="scientific">Novipirellula rosea</name>
    <dbReference type="NCBI Taxonomy" id="1031540"/>
    <lineage>
        <taxon>Bacteria</taxon>
        <taxon>Pseudomonadati</taxon>
        <taxon>Planctomycetota</taxon>
        <taxon>Planctomycetia</taxon>
        <taxon>Pirellulales</taxon>
        <taxon>Pirellulaceae</taxon>
        <taxon>Novipirellula</taxon>
    </lineage>
</organism>
<accession>A0ABP8NGU4</accession>
<dbReference type="Pfam" id="PF09423">
    <property type="entry name" value="PhoD"/>
    <property type="match status" value="1"/>
</dbReference>
<feature type="region of interest" description="Disordered" evidence="1">
    <location>
        <begin position="439"/>
        <end position="464"/>
    </location>
</feature>
<keyword evidence="5" id="KW-1185">Reference proteome</keyword>
<gene>
    <name evidence="4" type="ORF">GCM10023156_56670</name>
</gene>
<dbReference type="PANTHER" id="PTHR43606:SF1">
    <property type="entry name" value="PHOD-LIKE PHOSPHATASE METALLOPHOSPHATASE DOMAIN-CONTAINING PROTEIN"/>
    <property type="match status" value="1"/>
</dbReference>
<dbReference type="Gene3D" id="3.60.21.70">
    <property type="entry name" value="PhoD-like phosphatase"/>
    <property type="match status" value="1"/>
</dbReference>
<dbReference type="Pfam" id="PF16655">
    <property type="entry name" value="PhoD_N"/>
    <property type="match status" value="1"/>
</dbReference>
<dbReference type="InterPro" id="IPR052900">
    <property type="entry name" value="Phospholipid_Metab_Enz"/>
</dbReference>
<dbReference type="EMBL" id="BAABGA010000082">
    <property type="protein sequence ID" value="GAA4467044.1"/>
    <property type="molecule type" value="Genomic_DNA"/>
</dbReference>
<dbReference type="SUPFAM" id="SSF56300">
    <property type="entry name" value="Metallo-dependent phosphatases"/>
    <property type="match status" value="1"/>
</dbReference>
<sequence>MLGAQLLSDSIIFTPTCSFIAMLYRTYFVAAALFLSSLGIPPYVVAQSAAFHAQGEFAGEVTATSVLLQTRLTSVPGPTLDENSDVPGAEGNVQFEYSQNADFDPSQKTAWLTADAKHDFVVRCAIESLLPDTQYYYRVHIGTETKSLRTGPVREFKTLPAKDQATNVTFCMGSCMNYDSFIRGKSNGGGPVTASAEDKQLGYPVFDSMSKLEPRFFVGTGDIVYYDKPNNAAAKQLPELRRKWHEQFRFPRLIEFFGKTPAYWSKDDHDFRFNDADMVGEKKPTPQSGIELFREQMPIHAADDHDSPTYRTHRIGRDLQLWFTEGRDFRSPNRMEDGPDKSLWGKEQREWLEASLQESDAAWKIIISPTPMVGPDDAYKKDNHTNLGGFRHEADSFFAWANEHGIENLMVFCGDRHWQYHSIHPSGVEEFGCGALNDENSRRGVPPGSKRGTDPDGKIVQPYTYNEPTGGFLFVSVSPDQKKSKLQIQFHDDHGELMYEVAKER</sequence>
<evidence type="ECO:0000259" key="3">
    <source>
        <dbReference type="Pfam" id="PF16655"/>
    </source>
</evidence>
<comment type="caution">
    <text evidence="4">The sequence shown here is derived from an EMBL/GenBank/DDBJ whole genome shotgun (WGS) entry which is preliminary data.</text>
</comment>
<evidence type="ECO:0000256" key="1">
    <source>
        <dbReference type="SAM" id="MobiDB-lite"/>
    </source>
</evidence>
<feature type="domain" description="PhoD-like phosphatase metallophosphatase" evidence="2">
    <location>
        <begin position="199"/>
        <end position="437"/>
    </location>
</feature>
<evidence type="ECO:0000313" key="4">
    <source>
        <dbReference type="EMBL" id="GAA4467044.1"/>
    </source>
</evidence>
<dbReference type="InterPro" id="IPR038607">
    <property type="entry name" value="PhoD-like_sf"/>
</dbReference>
<proteinExistence type="predicted"/>
<dbReference type="InterPro" id="IPR032093">
    <property type="entry name" value="PhoD_N"/>
</dbReference>
<dbReference type="PANTHER" id="PTHR43606">
    <property type="entry name" value="PHOSPHATASE, PUTATIVE (AFU_ORTHOLOGUE AFUA_6G08710)-RELATED"/>
    <property type="match status" value="1"/>
</dbReference>
<dbReference type="Proteomes" id="UP001500840">
    <property type="component" value="Unassembled WGS sequence"/>
</dbReference>
<dbReference type="InterPro" id="IPR029052">
    <property type="entry name" value="Metallo-depent_PP-like"/>
</dbReference>
<reference evidence="5" key="1">
    <citation type="journal article" date="2019" name="Int. J. Syst. Evol. Microbiol.">
        <title>The Global Catalogue of Microorganisms (GCM) 10K type strain sequencing project: providing services to taxonomists for standard genome sequencing and annotation.</title>
        <authorList>
            <consortium name="The Broad Institute Genomics Platform"/>
            <consortium name="The Broad Institute Genome Sequencing Center for Infectious Disease"/>
            <person name="Wu L."/>
            <person name="Ma J."/>
        </authorList>
    </citation>
    <scope>NUCLEOTIDE SEQUENCE [LARGE SCALE GENOMIC DNA]</scope>
    <source>
        <strain evidence="5">JCM 17759</strain>
    </source>
</reference>
<dbReference type="Gene3D" id="2.60.40.380">
    <property type="entry name" value="Purple acid phosphatase-like, N-terminal"/>
    <property type="match status" value="1"/>
</dbReference>
<name>A0ABP8NGU4_9BACT</name>
<evidence type="ECO:0000259" key="2">
    <source>
        <dbReference type="Pfam" id="PF09423"/>
    </source>
</evidence>
<dbReference type="InterPro" id="IPR018946">
    <property type="entry name" value="PhoD-like_MPP"/>
</dbReference>
<evidence type="ECO:0000313" key="5">
    <source>
        <dbReference type="Proteomes" id="UP001500840"/>
    </source>
</evidence>
<protein>
    <submittedName>
        <fullName evidence="4">Alkaline phosphatase D family protein</fullName>
    </submittedName>
</protein>